<accession>A0A6J5MQ60</accession>
<feature type="region of interest" description="Disordered" evidence="1">
    <location>
        <begin position="1"/>
        <end position="35"/>
    </location>
</feature>
<evidence type="ECO:0000313" key="2">
    <source>
        <dbReference type="EMBL" id="CAB4148808.1"/>
    </source>
</evidence>
<name>A0A6J5MQ60_9CAUD</name>
<protein>
    <submittedName>
        <fullName evidence="2">Sm_term_P27, putative phage terminase, small subunit, P27 family</fullName>
    </submittedName>
</protein>
<dbReference type="Pfam" id="PF05119">
    <property type="entry name" value="Terminase_4"/>
    <property type="match status" value="1"/>
</dbReference>
<dbReference type="EMBL" id="LR796498">
    <property type="protein sequence ID" value="CAB4148808.1"/>
    <property type="molecule type" value="Genomic_DNA"/>
</dbReference>
<reference evidence="2" key="1">
    <citation type="submission" date="2020-04" db="EMBL/GenBank/DDBJ databases">
        <authorList>
            <person name="Chiriac C."/>
            <person name="Salcher M."/>
            <person name="Ghai R."/>
            <person name="Kavagutti S V."/>
        </authorList>
    </citation>
    <scope>NUCLEOTIDE SEQUENCE</scope>
</reference>
<proteinExistence type="predicted"/>
<organism evidence="2">
    <name type="scientific">uncultured Caudovirales phage</name>
    <dbReference type="NCBI Taxonomy" id="2100421"/>
    <lineage>
        <taxon>Viruses</taxon>
        <taxon>Duplodnaviria</taxon>
        <taxon>Heunggongvirae</taxon>
        <taxon>Uroviricota</taxon>
        <taxon>Caudoviricetes</taxon>
        <taxon>Peduoviridae</taxon>
        <taxon>Maltschvirus</taxon>
        <taxon>Maltschvirus maltsch</taxon>
    </lineage>
</organism>
<sequence length="182" mass="20166">MPRPVTGVGRGGKSQPAEVQRAKGNTAKKKARPAPTPEIALDVVSASAPVAPDWCDDYGVAVWDAIWVAGRRHLSEKHDVLLISLLVERLQDRRVIRGWLGDHPENRWYVTANGQVVTHPAVKQIDQIDAQVTGWLSMLGFSPSDRARLGLAEIRVANELDEFRRRKDANAVVRNTEPVIDI</sequence>
<gene>
    <name evidence="2" type="ORF">UFOVP526_26</name>
</gene>
<evidence type="ECO:0000256" key="1">
    <source>
        <dbReference type="SAM" id="MobiDB-lite"/>
    </source>
</evidence>
<dbReference type="InterPro" id="IPR006448">
    <property type="entry name" value="Phage_term_ssu_P27"/>
</dbReference>